<evidence type="ECO:0000313" key="2">
    <source>
        <dbReference type="Proteomes" id="UP001060085"/>
    </source>
</evidence>
<evidence type="ECO:0000313" key="1">
    <source>
        <dbReference type="EMBL" id="KAI5655428.1"/>
    </source>
</evidence>
<accession>A0ACC0A5X6</accession>
<dbReference type="Proteomes" id="UP001060085">
    <property type="component" value="Linkage Group LG07"/>
</dbReference>
<protein>
    <submittedName>
        <fullName evidence="1">Uncharacterized protein</fullName>
    </submittedName>
</protein>
<reference evidence="2" key="1">
    <citation type="journal article" date="2023" name="Nat. Plants">
        <title>Single-cell RNA sequencing provides a high-resolution roadmap for understanding the multicellular compartmentation of specialized metabolism.</title>
        <authorList>
            <person name="Sun S."/>
            <person name="Shen X."/>
            <person name="Li Y."/>
            <person name="Li Y."/>
            <person name="Wang S."/>
            <person name="Li R."/>
            <person name="Zhang H."/>
            <person name="Shen G."/>
            <person name="Guo B."/>
            <person name="Wei J."/>
            <person name="Xu J."/>
            <person name="St-Pierre B."/>
            <person name="Chen S."/>
            <person name="Sun C."/>
        </authorList>
    </citation>
    <scope>NUCLEOTIDE SEQUENCE [LARGE SCALE GENOMIC DNA]</scope>
</reference>
<comment type="caution">
    <text evidence="1">The sequence shown here is derived from an EMBL/GenBank/DDBJ whole genome shotgun (WGS) entry which is preliminary data.</text>
</comment>
<proteinExistence type="predicted"/>
<gene>
    <name evidence="1" type="ORF">M9H77_32615</name>
</gene>
<keyword evidence="2" id="KW-1185">Reference proteome</keyword>
<sequence>MLRPQVIRPVHDDPLISLGLPIHTIVTYRNQLDFIHLISLVPSDLWQAEVPLICYEIVEYHFFGRRSTLDGIGTSPECTLEIQQIVIPGPPSSPAHVASFAKKVQTIIRRLKRGARRLLGHGARGGRPPLPPFLGRHKHADPGHEVERGEGSGRRGHVGASHPIDPFNSPDLYRPSFSLSLTLPSQSLPGGSETLHAPSPPGLGFAPFKSPHHTSLGFLSFHAPLTPDTTDSSTSHQPISHASSSDEEERTDDTTHVQHLGFGYRVGKKITRFKLSDWP</sequence>
<dbReference type="EMBL" id="CM044707">
    <property type="protein sequence ID" value="KAI5655428.1"/>
    <property type="molecule type" value="Genomic_DNA"/>
</dbReference>
<organism evidence="1 2">
    <name type="scientific">Catharanthus roseus</name>
    <name type="common">Madagascar periwinkle</name>
    <name type="synonym">Vinca rosea</name>
    <dbReference type="NCBI Taxonomy" id="4058"/>
    <lineage>
        <taxon>Eukaryota</taxon>
        <taxon>Viridiplantae</taxon>
        <taxon>Streptophyta</taxon>
        <taxon>Embryophyta</taxon>
        <taxon>Tracheophyta</taxon>
        <taxon>Spermatophyta</taxon>
        <taxon>Magnoliopsida</taxon>
        <taxon>eudicotyledons</taxon>
        <taxon>Gunneridae</taxon>
        <taxon>Pentapetalae</taxon>
        <taxon>asterids</taxon>
        <taxon>lamiids</taxon>
        <taxon>Gentianales</taxon>
        <taxon>Apocynaceae</taxon>
        <taxon>Rauvolfioideae</taxon>
        <taxon>Vinceae</taxon>
        <taxon>Catharanthinae</taxon>
        <taxon>Catharanthus</taxon>
    </lineage>
</organism>
<name>A0ACC0A5X6_CATRO</name>